<reference evidence="1" key="1">
    <citation type="submission" date="2020-05" db="EMBL/GenBank/DDBJ databases">
        <title>WGS assembly of Panicum virgatum.</title>
        <authorList>
            <person name="Lovell J.T."/>
            <person name="Jenkins J."/>
            <person name="Shu S."/>
            <person name="Juenger T.E."/>
            <person name="Schmutz J."/>
        </authorList>
    </citation>
    <scope>NUCLEOTIDE SEQUENCE</scope>
    <source>
        <strain evidence="1">AP13</strain>
    </source>
</reference>
<protein>
    <submittedName>
        <fullName evidence="1">Uncharacterized protein</fullName>
    </submittedName>
</protein>
<proteinExistence type="predicted"/>
<dbReference type="Proteomes" id="UP000823388">
    <property type="component" value="Chromosome 8N"/>
</dbReference>
<dbReference type="EMBL" id="CM029052">
    <property type="protein sequence ID" value="KAG2557278.1"/>
    <property type="molecule type" value="Genomic_DNA"/>
</dbReference>
<sequence length="82" mass="9328">MMVKIMVDLDMLMDTVCFRLRDCEVAGGGLGRNVLQLQACVVRSHYGPMKIRQGENCTLACMDVRLVHEREIMCQVIMMYAS</sequence>
<accession>A0A8T0P8G0</accession>
<organism evidence="1 2">
    <name type="scientific">Panicum virgatum</name>
    <name type="common">Blackwell switchgrass</name>
    <dbReference type="NCBI Taxonomy" id="38727"/>
    <lineage>
        <taxon>Eukaryota</taxon>
        <taxon>Viridiplantae</taxon>
        <taxon>Streptophyta</taxon>
        <taxon>Embryophyta</taxon>
        <taxon>Tracheophyta</taxon>
        <taxon>Spermatophyta</taxon>
        <taxon>Magnoliopsida</taxon>
        <taxon>Liliopsida</taxon>
        <taxon>Poales</taxon>
        <taxon>Poaceae</taxon>
        <taxon>PACMAD clade</taxon>
        <taxon>Panicoideae</taxon>
        <taxon>Panicodae</taxon>
        <taxon>Paniceae</taxon>
        <taxon>Panicinae</taxon>
        <taxon>Panicum</taxon>
        <taxon>Panicum sect. Hiantes</taxon>
    </lineage>
</organism>
<comment type="caution">
    <text evidence="1">The sequence shown here is derived from an EMBL/GenBank/DDBJ whole genome shotgun (WGS) entry which is preliminary data.</text>
</comment>
<evidence type="ECO:0000313" key="1">
    <source>
        <dbReference type="EMBL" id="KAG2557278.1"/>
    </source>
</evidence>
<evidence type="ECO:0000313" key="2">
    <source>
        <dbReference type="Proteomes" id="UP000823388"/>
    </source>
</evidence>
<dbReference type="AlphaFoldDB" id="A0A8T0P8G0"/>
<name>A0A8T0P8G0_PANVG</name>
<gene>
    <name evidence="1" type="ORF">PVAP13_8NG170802</name>
</gene>
<keyword evidence="2" id="KW-1185">Reference proteome</keyword>